<dbReference type="Proteomes" id="UP000824890">
    <property type="component" value="Unassembled WGS sequence"/>
</dbReference>
<sequence>METYNQTILKEAMSSATVLDESSVPSPRSTWRMDGQLRYDIAMNTIIIILITDAVLHMTLRAHKIPLADNVEGLLSSEEEGCLLGIYITGRLGHTLGFCIFLCLLYSISHLAMYVALPCLLWLVPAMFAPCCPCLWRGESTWWNFVKQPQPTVDIKHKLSEIRRGRKNAKVLVCSLRHRSNKAAFSLLSLCFVHFLIHQIRKMDLEARSLPPSIKSSLLRVFKSDLNNFKSEVKRSMRSTDGLGRTTDRIKRLKSLASQSSKTCTVRDSLPLLRTNDTLSGVDDNVGKSKKTLTGMTRRMNRNKWTIGAIITALVAAIILIFYFKLTNCEGSKEECDDKPHIEFSPQCLRFVGLWIEVRRHETNVVEQEIDSVTSRVSETYPFESSPLGGLEKEATVVRPPMANTNLKEANVVRPPMANTNLKTFTLSYKTTTSEGDQTVPDPFPKLLDNLGPSLVHLFFVPEKRGGSS</sequence>
<accession>A0ABQ8DIQ6</accession>
<keyword evidence="7 8" id="KW-0472">Membrane</keyword>
<evidence type="ECO:0000256" key="2">
    <source>
        <dbReference type="ARBA" id="ARBA00022448"/>
    </source>
</evidence>
<dbReference type="PANTHER" id="PTHR21230:SF76">
    <property type="entry name" value="VESICLE TRANSPORT V-SNARE N-TERMINAL DOMAIN-CONTAINING PROTEIN"/>
    <property type="match status" value="1"/>
</dbReference>
<comment type="subcellular location">
    <subcellularLocation>
        <location evidence="1">Membrane</location>
        <topology evidence="1">Single-pass type IV membrane protein</topology>
    </subcellularLocation>
</comment>
<comment type="caution">
    <text evidence="9">The sequence shown here is derived from an EMBL/GenBank/DDBJ whole genome shotgun (WGS) entry which is preliminary data.</text>
</comment>
<evidence type="ECO:0000256" key="4">
    <source>
        <dbReference type="ARBA" id="ARBA00022927"/>
    </source>
</evidence>
<dbReference type="Gene3D" id="1.20.58.400">
    <property type="entry name" value="t-snare proteins"/>
    <property type="match status" value="1"/>
</dbReference>
<keyword evidence="6" id="KW-0175">Coiled coil</keyword>
<evidence type="ECO:0000256" key="1">
    <source>
        <dbReference type="ARBA" id="ARBA00004211"/>
    </source>
</evidence>
<evidence type="ECO:0000256" key="7">
    <source>
        <dbReference type="ARBA" id="ARBA00023136"/>
    </source>
</evidence>
<reference evidence="9 10" key="1">
    <citation type="submission" date="2021-05" db="EMBL/GenBank/DDBJ databases">
        <title>Genome Assembly of Synthetic Allotetraploid Brassica napus Reveals Homoeologous Exchanges between Subgenomes.</title>
        <authorList>
            <person name="Davis J.T."/>
        </authorList>
    </citation>
    <scope>NUCLEOTIDE SEQUENCE [LARGE SCALE GENOMIC DNA]</scope>
    <source>
        <strain evidence="10">cv. Da-Ae</strain>
        <tissue evidence="9">Seedling</tissue>
    </source>
</reference>
<organism evidence="9 10">
    <name type="scientific">Brassica napus</name>
    <name type="common">Rape</name>
    <dbReference type="NCBI Taxonomy" id="3708"/>
    <lineage>
        <taxon>Eukaryota</taxon>
        <taxon>Viridiplantae</taxon>
        <taxon>Streptophyta</taxon>
        <taxon>Embryophyta</taxon>
        <taxon>Tracheophyta</taxon>
        <taxon>Spermatophyta</taxon>
        <taxon>Magnoliopsida</taxon>
        <taxon>eudicotyledons</taxon>
        <taxon>Gunneridae</taxon>
        <taxon>Pentapetalae</taxon>
        <taxon>rosids</taxon>
        <taxon>malvids</taxon>
        <taxon>Brassicales</taxon>
        <taxon>Brassicaceae</taxon>
        <taxon>Brassiceae</taxon>
        <taxon>Brassica</taxon>
    </lineage>
</organism>
<dbReference type="Gene3D" id="1.20.5.110">
    <property type="match status" value="1"/>
</dbReference>
<name>A0ABQ8DIQ6_BRANA</name>
<keyword evidence="3 8" id="KW-0812">Transmembrane</keyword>
<feature type="transmembrane region" description="Helical" evidence="8">
    <location>
        <begin position="305"/>
        <end position="324"/>
    </location>
</feature>
<keyword evidence="4" id="KW-0653">Protein transport</keyword>
<evidence type="ECO:0000256" key="5">
    <source>
        <dbReference type="ARBA" id="ARBA00022989"/>
    </source>
</evidence>
<gene>
    <name evidence="9" type="ORF">HID58_014991</name>
</gene>
<evidence type="ECO:0000256" key="3">
    <source>
        <dbReference type="ARBA" id="ARBA00022692"/>
    </source>
</evidence>
<evidence type="ECO:0000256" key="6">
    <source>
        <dbReference type="ARBA" id="ARBA00023054"/>
    </source>
</evidence>
<keyword evidence="5 8" id="KW-1133">Transmembrane helix</keyword>
<protein>
    <submittedName>
        <fullName evidence="9">Uncharacterized protein</fullName>
    </submittedName>
</protein>
<dbReference type="PANTHER" id="PTHR21230">
    <property type="entry name" value="VESICLE TRANSPORT V-SNARE PROTEIN VTI1-RELATED"/>
    <property type="match status" value="1"/>
</dbReference>
<keyword evidence="10" id="KW-1185">Reference proteome</keyword>
<feature type="transmembrane region" description="Helical" evidence="8">
    <location>
        <begin position="41"/>
        <end position="60"/>
    </location>
</feature>
<keyword evidence="2" id="KW-0813">Transport</keyword>
<dbReference type="EMBL" id="JAGKQM010000004">
    <property type="protein sequence ID" value="KAH0929264.1"/>
    <property type="molecule type" value="Genomic_DNA"/>
</dbReference>
<proteinExistence type="predicted"/>
<dbReference type="InterPro" id="IPR038407">
    <property type="entry name" value="v-SNARE_N_sf"/>
</dbReference>
<evidence type="ECO:0000256" key="8">
    <source>
        <dbReference type="SAM" id="Phobius"/>
    </source>
</evidence>
<evidence type="ECO:0000313" key="9">
    <source>
        <dbReference type="EMBL" id="KAH0929264.1"/>
    </source>
</evidence>
<evidence type="ECO:0000313" key="10">
    <source>
        <dbReference type="Proteomes" id="UP000824890"/>
    </source>
</evidence>